<dbReference type="EMBL" id="FPIZ01000002">
    <property type="protein sequence ID" value="SFW22199.1"/>
    <property type="molecule type" value="Genomic_DNA"/>
</dbReference>
<dbReference type="InterPro" id="IPR010998">
    <property type="entry name" value="Integrase_recombinase_N"/>
</dbReference>
<organism evidence="3 4">
    <name type="scientific">Chitinophaga sancti</name>
    <dbReference type="NCBI Taxonomy" id="1004"/>
    <lineage>
        <taxon>Bacteria</taxon>
        <taxon>Pseudomonadati</taxon>
        <taxon>Bacteroidota</taxon>
        <taxon>Chitinophagia</taxon>
        <taxon>Chitinophagales</taxon>
        <taxon>Chitinophagaceae</taxon>
        <taxon>Chitinophaga</taxon>
    </lineage>
</organism>
<dbReference type="SUPFAM" id="SSF56349">
    <property type="entry name" value="DNA breaking-rejoining enzymes"/>
    <property type="match status" value="1"/>
</dbReference>
<dbReference type="GO" id="GO:0006310">
    <property type="term" value="P:DNA recombination"/>
    <property type="evidence" value="ECO:0007669"/>
    <property type="project" value="UniProtKB-KW"/>
</dbReference>
<proteinExistence type="predicted"/>
<evidence type="ECO:0000256" key="2">
    <source>
        <dbReference type="ARBA" id="ARBA00023172"/>
    </source>
</evidence>
<keyword evidence="2" id="KW-0233">DNA recombination</keyword>
<dbReference type="GO" id="GO:0015074">
    <property type="term" value="P:DNA integration"/>
    <property type="evidence" value="ECO:0007669"/>
    <property type="project" value="InterPro"/>
</dbReference>
<dbReference type="Gene3D" id="1.10.443.10">
    <property type="entry name" value="Intergrase catalytic core"/>
    <property type="match status" value="1"/>
</dbReference>
<keyword evidence="1" id="KW-0238">DNA-binding</keyword>
<evidence type="ECO:0000256" key="1">
    <source>
        <dbReference type="ARBA" id="ARBA00023125"/>
    </source>
</evidence>
<gene>
    <name evidence="3" type="ORF">SAMN05661012_00551</name>
</gene>
<dbReference type="GO" id="GO:0003677">
    <property type="term" value="F:DNA binding"/>
    <property type="evidence" value="ECO:0007669"/>
    <property type="project" value="UniProtKB-KW"/>
</dbReference>
<evidence type="ECO:0008006" key="5">
    <source>
        <dbReference type="Google" id="ProtNLM"/>
    </source>
</evidence>
<sequence>MTLFDPKRLNLDTVLDTTYFTMENRSTVLKSEKHIKISFYCHDARLRYPTGVKIVDSESKTGSKRIGAIMNAIDEYSREFTLLGKQISKDELTAYLDTKFNPEKLKKAKMKAAAASARSLVDDHKKMINMMRSGQLVKKSNKGKYSDITISQYERMRERWEECAADPKSEFELSYEMTIDHFRNMINWLIIKKYSQNSMYNIVNNLGIFLRYALDKGYHTNRVFEHEEFSIPQEDSDAIAPLYDEILKFYRTSLKIKSDERARDLFVFGCFLAVRVEDLSSINEYKLSGNHFEVLTRKTGKRVVIPCHPIAREIYNKHNGVMPVYIRQTFARILNRICKESNAFPGTKLITITIGGKKKGIHYKRHEFITPHTMRRFFATWMYRDLRRQPREIMAITGHETEESFFKYIKIELEMNAEDIFNDPAFQKIV</sequence>
<dbReference type="InterPro" id="IPR011010">
    <property type="entry name" value="DNA_brk_join_enz"/>
</dbReference>
<dbReference type="STRING" id="1004.SAMN05661012_00551"/>
<dbReference type="InterPro" id="IPR013762">
    <property type="entry name" value="Integrase-like_cat_sf"/>
</dbReference>
<protein>
    <recommendedName>
        <fullName evidence="5">Site-specific recombinase XerD</fullName>
    </recommendedName>
</protein>
<name>A0A1K1MGG2_9BACT</name>
<dbReference type="Gene3D" id="1.10.150.130">
    <property type="match status" value="1"/>
</dbReference>
<evidence type="ECO:0000313" key="4">
    <source>
        <dbReference type="Proteomes" id="UP000183788"/>
    </source>
</evidence>
<dbReference type="Proteomes" id="UP000183788">
    <property type="component" value="Unassembled WGS sequence"/>
</dbReference>
<reference evidence="3 4" key="1">
    <citation type="submission" date="2016-11" db="EMBL/GenBank/DDBJ databases">
        <authorList>
            <person name="Jaros S."/>
            <person name="Januszkiewicz K."/>
            <person name="Wedrychowicz H."/>
        </authorList>
    </citation>
    <scope>NUCLEOTIDE SEQUENCE [LARGE SCALE GENOMIC DNA]</scope>
    <source>
        <strain evidence="3 4">DSM 784</strain>
    </source>
</reference>
<accession>A0A1K1MGG2</accession>
<dbReference type="AlphaFoldDB" id="A0A1K1MGG2"/>
<evidence type="ECO:0000313" key="3">
    <source>
        <dbReference type="EMBL" id="SFW22199.1"/>
    </source>
</evidence>